<sequence length="217" mass="22939">MTDDRSDRILDAALPVFCRYGYGKTTMQDVARAAGISRAALYLHFATKEDLFRAGSRRAHARALDQVDAVLAEPTDVVSRVSTAMATYFGGLMAQISSNTHGGELFDASLSVSGDSVGEANTALVSRLAAALDAAAAAGEVSLSTVDTTGEELARLLLATADALAKASPDPQVWREQRALLFRLVSAAITPPEPTPPQPTRRRAASKPSVAARRAER</sequence>
<dbReference type="InterPro" id="IPR009057">
    <property type="entry name" value="Homeodomain-like_sf"/>
</dbReference>
<name>A0A7W9KQF8_9PSEU</name>
<keyword evidence="8" id="KW-1185">Reference proteome</keyword>
<protein>
    <submittedName>
        <fullName evidence="7">AcrR family transcriptional regulator</fullName>
    </submittedName>
</protein>
<comment type="caution">
    <text evidence="7">The sequence shown here is derived from an EMBL/GenBank/DDBJ whole genome shotgun (WGS) entry which is preliminary data.</text>
</comment>
<feature type="region of interest" description="Disordered" evidence="5">
    <location>
        <begin position="189"/>
        <end position="217"/>
    </location>
</feature>
<organism evidence="7 8">
    <name type="scientific">Kutzneria kofuensis</name>
    <dbReference type="NCBI Taxonomy" id="103725"/>
    <lineage>
        <taxon>Bacteria</taxon>
        <taxon>Bacillati</taxon>
        <taxon>Actinomycetota</taxon>
        <taxon>Actinomycetes</taxon>
        <taxon>Pseudonocardiales</taxon>
        <taxon>Pseudonocardiaceae</taxon>
        <taxon>Kutzneria</taxon>
    </lineage>
</organism>
<keyword evidence="1" id="KW-0805">Transcription regulation</keyword>
<dbReference type="InterPro" id="IPR023772">
    <property type="entry name" value="DNA-bd_HTH_TetR-type_CS"/>
</dbReference>
<dbReference type="GO" id="GO:0000976">
    <property type="term" value="F:transcription cis-regulatory region binding"/>
    <property type="evidence" value="ECO:0007669"/>
    <property type="project" value="TreeGrafter"/>
</dbReference>
<dbReference type="InterPro" id="IPR050109">
    <property type="entry name" value="HTH-type_TetR-like_transc_reg"/>
</dbReference>
<dbReference type="EMBL" id="JACHIR010000002">
    <property type="protein sequence ID" value="MBB5896740.1"/>
    <property type="molecule type" value="Genomic_DNA"/>
</dbReference>
<dbReference type="GO" id="GO:0003700">
    <property type="term" value="F:DNA-binding transcription factor activity"/>
    <property type="evidence" value="ECO:0007669"/>
    <property type="project" value="TreeGrafter"/>
</dbReference>
<dbReference type="PANTHER" id="PTHR30055">
    <property type="entry name" value="HTH-TYPE TRANSCRIPTIONAL REGULATOR RUTR"/>
    <property type="match status" value="1"/>
</dbReference>
<dbReference type="Proteomes" id="UP000585638">
    <property type="component" value="Unassembled WGS sequence"/>
</dbReference>
<keyword evidence="2 4" id="KW-0238">DNA-binding</keyword>
<evidence type="ECO:0000313" key="7">
    <source>
        <dbReference type="EMBL" id="MBB5896740.1"/>
    </source>
</evidence>
<evidence type="ECO:0000256" key="1">
    <source>
        <dbReference type="ARBA" id="ARBA00023015"/>
    </source>
</evidence>
<feature type="domain" description="HTH tetR-type" evidence="6">
    <location>
        <begin position="3"/>
        <end position="63"/>
    </location>
</feature>
<feature type="DNA-binding region" description="H-T-H motif" evidence="4">
    <location>
        <begin position="26"/>
        <end position="45"/>
    </location>
</feature>
<proteinExistence type="predicted"/>
<evidence type="ECO:0000259" key="6">
    <source>
        <dbReference type="PROSITE" id="PS50977"/>
    </source>
</evidence>
<evidence type="ECO:0000256" key="4">
    <source>
        <dbReference type="PROSITE-ProRule" id="PRU00335"/>
    </source>
</evidence>
<gene>
    <name evidence="7" type="ORF">BJ998_007999</name>
</gene>
<reference evidence="7 8" key="1">
    <citation type="submission" date="2020-08" db="EMBL/GenBank/DDBJ databases">
        <title>Sequencing the genomes of 1000 actinobacteria strains.</title>
        <authorList>
            <person name="Klenk H.-P."/>
        </authorList>
    </citation>
    <scope>NUCLEOTIDE SEQUENCE [LARGE SCALE GENOMIC DNA]</scope>
    <source>
        <strain evidence="7 8">DSM 43851</strain>
    </source>
</reference>
<keyword evidence="3" id="KW-0804">Transcription</keyword>
<dbReference type="InterPro" id="IPR001647">
    <property type="entry name" value="HTH_TetR"/>
</dbReference>
<dbReference type="PANTHER" id="PTHR30055:SF234">
    <property type="entry name" value="HTH-TYPE TRANSCRIPTIONAL REGULATOR BETI"/>
    <property type="match status" value="1"/>
</dbReference>
<dbReference type="SUPFAM" id="SSF46689">
    <property type="entry name" value="Homeodomain-like"/>
    <property type="match status" value="1"/>
</dbReference>
<dbReference type="PROSITE" id="PS50977">
    <property type="entry name" value="HTH_TETR_2"/>
    <property type="match status" value="1"/>
</dbReference>
<evidence type="ECO:0000256" key="2">
    <source>
        <dbReference type="ARBA" id="ARBA00023125"/>
    </source>
</evidence>
<dbReference type="Gene3D" id="1.10.357.10">
    <property type="entry name" value="Tetracycline Repressor, domain 2"/>
    <property type="match status" value="1"/>
</dbReference>
<dbReference type="RefSeq" id="WP_184869253.1">
    <property type="nucleotide sequence ID" value="NZ_BAAAWY010000004.1"/>
</dbReference>
<dbReference type="AlphaFoldDB" id="A0A7W9KQF8"/>
<evidence type="ECO:0000256" key="5">
    <source>
        <dbReference type="SAM" id="MobiDB-lite"/>
    </source>
</evidence>
<dbReference type="PROSITE" id="PS01081">
    <property type="entry name" value="HTH_TETR_1"/>
    <property type="match status" value="1"/>
</dbReference>
<evidence type="ECO:0000256" key="3">
    <source>
        <dbReference type="ARBA" id="ARBA00023163"/>
    </source>
</evidence>
<evidence type="ECO:0000313" key="8">
    <source>
        <dbReference type="Proteomes" id="UP000585638"/>
    </source>
</evidence>
<dbReference type="PRINTS" id="PR00455">
    <property type="entry name" value="HTHTETR"/>
</dbReference>
<accession>A0A7W9KQF8</accession>
<dbReference type="Pfam" id="PF00440">
    <property type="entry name" value="TetR_N"/>
    <property type="match status" value="1"/>
</dbReference>